<reference evidence="1 2" key="1">
    <citation type="submission" date="2020-03" db="EMBL/GenBank/DDBJ databases">
        <title>Isolation of cellulose-producing strains, genome characterization and application of the synthesized cellulose films as an economical and sustainable material for piezoelectric sensor construction.</title>
        <authorList>
            <person name="Mangayil R.K."/>
        </authorList>
    </citation>
    <scope>NUCLEOTIDE SEQUENCE [LARGE SCALE GENOMIC DNA]</scope>
    <source>
        <strain evidence="1 2">ENS 9a1a</strain>
    </source>
</reference>
<dbReference type="Proteomes" id="UP000502533">
    <property type="component" value="Chromosome"/>
</dbReference>
<gene>
    <name evidence="1" type="ORF">GWK63_13380</name>
</gene>
<proteinExistence type="predicted"/>
<accession>A0A858JL41</accession>
<name>A0A858JL41_9PROT</name>
<dbReference type="AlphaFoldDB" id="A0A858JL41"/>
<evidence type="ECO:0000313" key="1">
    <source>
        <dbReference type="EMBL" id="QIP36342.1"/>
    </source>
</evidence>
<dbReference type="GeneID" id="85023158"/>
<dbReference type="RefSeq" id="WP_156953854.1">
    <property type="nucleotide sequence ID" value="NZ_CALMTF010000111.1"/>
</dbReference>
<protein>
    <submittedName>
        <fullName evidence="1">Uncharacterized protein</fullName>
    </submittedName>
</protein>
<dbReference type="EMBL" id="CP050139">
    <property type="protein sequence ID" value="QIP36342.1"/>
    <property type="molecule type" value="Genomic_DNA"/>
</dbReference>
<sequence>MPDILMEGMVVKPCPEKMDMPHLMIRDFDRLPYPYAKIHCISKTTT</sequence>
<keyword evidence="2" id="KW-1185">Reference proteome</keyword>
<dbReference type="KEGG" id="kre:GWK63_13380"/>
<evidence type="ECO:0000313" key="2">
    <source>
        <dbReference type="Proteomes" id="UP000502533"/>
    </source>
</evidence>
<organism evidence="1 2">
    <name type="scientific">Komagataeibacter rhaeticus</name>
    <dbReference type="NCBI Taxonomy" id="215221"/>
    <lineage>
        <taxon>Bacteria</taxon>
        <taxon>Pseudomonadati</taxon>
        <taxon>Pseudomonadota</taxon>
        <taxon>Alphaproteobacteria</taxon>
        <taxon>Acetobacterales</taxon>
        <taxon>Acetobacteraceae</taxon>
        <taxon>Komagataeibacter</taxon>
    </lineage>
</organism>